<dbReference type="Proteomes" id="UP000190857">
    <property type="component" value="Unassembled WGS sequence"/>
</dbReference>
<dbReference type="PANTHER" id="PTHR43046:SF14">
    <property type="entry name" value="MUTT_NUDIX FAMILY PROTEIN"/>
    <property type="match status" value="1"/>
</dbReference>
<keyword evidence="2" id="KW-0378">Hydrolase</keyword>
<dbReference type="STRING" id="123320.SAMN06309945_0432"/>
<dbReference type="InterPro" id="IPR015797">
    <property type="entry name" value="NUDIX_hydrolase-like_dom_sf"/>
</dbReference>
<reference evidence="4 5" key="1">
    <citation type="submission" date="2017-02" db="EMBL/GenBank/DDBJ databases">
        <authorList>
            <person name="Peterson S.W."/>
        </authorList>
    </citation>
    <scope>NUCLEOTIDE SEQUENCE [LARGE SCALE GENOMIC DNA]</scope>
    <source>
        <strain evidence="4 5">VKM Ac-2059</strain>
    </source>
</reference>
<dbReference type="InterPro" id="IPR000086">
    <property type="entry name" value="NUDIX_hydrolase_dom"/>
</dbReference>
<evidence type="ECO:0000313" key="5">
    <source>
        <dbReference type="Proteomes" id="UP000190857"/>
    </source>
</evidence>
<evidence type="ECO:0000259" key="3">
    <source>
        <dbReference type="PROSITE" id="PS51462"/>
    </source>
</evidence>
<dbReference type="Pfam" id="PF00293">
    <property type="entry name" value="NUDIX"/>
    <property type="match status" value="1"/>
</dbReference>
<dbReference type="AlphaFoldDB" id="A0A1T5IGS2"/>
<dbReference type="PROSITE" id="PS51462">
    <property type="entry name" value="NUDIX"/>
    <property type="match status" value="1"/>
</dbReference>
<evidence type="ECO:0000256" key="1">
    <source>
        <dbReference type="ARBA" id="ARBA00001946"/>
    </source>
</evidence>
<dbReference type="SUPFAM" id="SSF55811">
    <property type="entry name" value="Nudix"/>
    <property type="match status" value="1"/>
</dbReference>
<evidence type="ECO:0000313" key="4">
    <source>
        <dbReference type="EMBL" id="SKC38280.1"/>
    </source>
</evidence>
<gene>
    <name evidence="4" type="ORF">SAMN06309945_0432</name>
</gene>
<dbReference type="Gene3D" id="3.90.79.10">
    <property type="entry name" value="Nucleoside Triphosphate Pyrophosphohydrolase"/>
    <property type="match status" value="1"/>
</dbReference>
<dbReference type="InterPro" id="IPR020084">
    <property type="entry name" value="NUDIX_hydrolase_CS"/>
</dbReference>
<organism evidence="4 5">
    <name type="scientific">Okibacterium fritillariae</name>
    <dbReference type="NCBI Taxonomy" id="123320"/>
    <lineage>
        <taxon>Bacteria</taxon>
        <taxon>Bacillati</taxon>
        <taxon>Actinomycetota</taxon>
        <taxon>Actinomycetes</taxon>
        <taxon>Micrococcales</taxon>
        <taxon>Microbacteriaceae</taxon>
        <taxon>Okibacterium</taxon>
    </lineage>
</organism>
<dbReference type="PANTHER" id="PTHR43046">
    <property type="entry name" value="GDP-MANNOSE MANNOSYL HYDROLASE"/>
    <property type="match status" value="1"/>
</dbReference>
<accession>A0A1T5IGS2</accession>
<dbReference type="GO" id="GO:0016787">
    <property type="term" value="F:hydrolase activity"/>
    <property type="evidence" value="ECO:0007669"/>
    <property type="project" value="UniProtKB-KW"/>
</dbReference>
<dbReference type="RefSeq" id="WP_234990941.1">
    <property type="nucleotide sequence ID" value="NZ_FUZP01000001.1"/>
</dbReference>
<comment type="cofactor">
    <cofactor evidence="1">
        <name>Mg(2+)</name>
        <dbReference type="ChEBI" id="CHEBI:18420"/>
    </cofactor>
</comment>
<dbReference type="PROSITE" id="PS00893">
    <property type="entry name" value="NUDIX_BOX"/>
    <property type="match status" value="1"/>
</dbReference>
<keyword evidence="5" id="KW-1185">Reference proteome</keyword>
<dbReference type="CDD" id="cd04690">
    <property type="entry name" value="NUDIX_Hydrolase"/>
    <property type="match status" value="1"/>
</dbReference>
<protein>
    <submittedName>
        <fullName evidence="4">ADP-ribose pyrophosphatase YjhB, NUDIX family</fullName>
    </submittedName>
</protein>
<feature type="domain" description="Nudix hydrolase" evidence="3">
    <location>
        <begin position="7"/>
        <end position="134"/>
    </location>
</feature>
<sequence>MIQTPPPPLDVAAIALVRDRRVLMVTARGRDVHYMPGGKVDAGETPAEAAAREAFEEVRLALEPSDLTELFVVETLAHGQAEGRMVRMTVFGIDTTEQPHPSSEVSALHWCDTRDADRCPPAGREVLRLLAAAGAID</sequence>
<proteinExistence type="predicted"/>
<dbReference type="EMBL" id="FUZP01000001">
    <property type="protein sequence ID" value="SKC38280.1"/>
    <property type="molecule type" value="Genomic_DNA"/>
</dbReference>
<name>A0A1T5IGS2_9MICO</name>
<evidence type="ECO:0000256" key="2">
    <source>
        <dbReference type="ARBA" id="ARBA00022801"/>
    </source>
</evidence>